<dbReference type="Pfam" id="PF00481">
    <property type="entry name" value="PP2C"/>
    <property type="match status" value="1"/>
</dbReference>
<evidence type="ECO:0000256" key="1">
    <source>
        <dbReference type="SAM" id="MobiDB-lite"/>
    </source>
</evidence>
<dbReference type="SUPFAM" id="SSF81606">
    <property type="entry name" value="PP2C-like"/>
    <property type="match status" value="1"/>
</dbReference>
<evidence type="ECO:0000313" key="3">
    <source>
        <dbReference type="EMBL" id="KAG9508739.1"/>
    </source>
</evidence>
<protein>
    <submittedName>
        <fullName evidence="3">Protein phosphatase 1D</fullName>
    </submittedName>
</protein>
<dbReference type="PROSITE" id="PS51746">
    <property type="entry name" value="PPM_2"/>
    <property type="match status" value="1"/>
</dbReference>
<proteinExistence type="predicted"/>
<dbReference type="SMART" id="SM00332">
    <property type="entry name" value="PP2Cc"/>
    <property type="match status" value="1"/>
</dbReference>
<dbReference type="Gene3D" id="3.60.40.10">
    <property type="entry name" value="PPM-type phosphatase domain"/>
    <property type="match status" value="1"/>
</dbReference>
<evidence type="ECO:0000259" key="2">
    <source>
        <dbReference type="PROSITE" id="PS51746"/>
    </source>
</evidence>
<sequence>MRSMPFSALRCFAHCIQGERTHMEDGHGGKEAAEFARTHLLENIVAQPGFWTNDDDQVLNAIKKGFRSAHLSMHNEIAGWPRSNRDLPSTAGTTASVIFIKNGKYYTGHVGDSRIVLASENKETGHWISRTMTTDHKPESPLEKSRIEKAGGSVAKKNGVDRVVWDKPVLRPWRPVPEFEATNHFDSPPEYRWSQPTNYPIHPEYIKSILPLPFLAVARSLGDLWSYNGQTKEYIVSPDPDVEVRKIDSQDRAIILASDGLWNMVNSMESVRLLQELVDPKIERALIDCHNFKVLDESDVSASLVDYANQQWKNRNLKADNTSAIVILLEKHKPNRISDSSSTHVDKTSCLYCSCSGVDKNPDDFRSRLPPVIVADSSQFLTLKTRLSLSSFPIPGSIIPDEFSTEILHGSEQKPRCIDESIIHRPITSPQSKSPSAESNEKRNATDNVVKKSPSIVPNKGTVIESKRDAQTQANMPATPHVSNYNYNLWPSDTFIRAPSPPRPTIVIQNVRKLNEGAQEKLNSASSCENEIISEMQKVVQRVRTDQLPTLKRKLVQDIDIPVSKIDIDGQYSIPDSQYEKTRGGMKVGRYDMRRRMLRSYGENVNRFASRKSTRSKLRAIPSKLTGVSKCSNSIMRITRSKRAELSQLSILRAKRDYLELASNIINRNRLRPRHRRK</sequence>
<feature type="region of interest" description="Disordered" evidence="1">
    <location>
        <begin position="424"/>
        <end position="456"/>
    </location>
</feature>
<keyword evidence="4" id="KW-1185">Reference proteome</keyword>
<dbReference type="EMBL" id="JAIFTH010001033">
    <property type="protein sequence ID" value="KAG9508739.1"/>
    <property type="molecule type" value="Genomic_DNA"/>
</dbReference>
<accession>A0ABQ7S5P3</accession>
<dbReference type="InterPro" id="IPR036457">
    <property type="entry name" value="PPM-type-like_dom_sf"/>
</dbReference>
<organism evidence="3 4">
    <name type="scientific">Fragariocoptes setiger</name>
    <dbReference type="NCBI Taxonomy" id="1670756"/>
    <lineage>
        <taxon>Eukaryota</taxon>
        <taxon>Metazoa</taxon>
        <taxon>Ecdysozoa</taxon>
        <taxon>Arthropoda</taxon>
        <taxon>Chelicerata</taxon>
        <taxon>Arachnida</taxon>
        <taxon>Acari</taxon>
        <taxon>Acariformes</taxon>
        <taxon>Trombidiformes</taxon>
        <taxon>Prostigmata</taxon>
        <taxon>Eupodina</taxon>
        <taxon>Eriophyoidea</taxon>
        <taxon>Phytoptidae</taxon>
        <taxon>Fragariocoptes</taxon>
    </lineage>
</organism>
<feature type="compositionally biased region" description="Basic and acidic residues" evidence="1">
    <location>
        <begin position="133"/>
        <end position="149"/>
    </location>
</feature>
<name>A0ABQ7S5P3_9ACAR</name>
<dbReference type="CDD" id="cd00143">
    <property type="entry name" value="PP2Cc"/>
    <property type="match status" value="1"/>
</dbReference>
<feature type="domain" description="PPM-type phosphatase" evidence="2">
    <location>
        <begin position="10"/>
        <end position="329"/>
    </location>
</feature>
<dbReference type="InterPro" id="IPR015655">
    <property type="entry name" value="PP2C"/>
</dbReference>
<dbReference type="PANTHER" id="PTHR47992">
    <property type="entry name" value="PROTEIN PHOSPHATASE"/>
    <property type="match status" value="1"/>
</dbReference>
<comment type="caution">
    <text evidence="3">The sequence shown here is derived from an EMBL/GenBank/DDBJ whole genome shotgun (WGS) entry which is preliminary data.</text>
</comment>
<dbReference type="InterPro" id="IPR001932">
    <property type="entry name" value="PPM-type_phosphatase-like_dom"/>
</dbReference>
<dbReference type="Proteomes" id="UP000825002">
    <property type="component" value="Unassembled WGS sequence"/>
</dbReference>
<gene>
    <name evidence="3" type="primary">PPM1D</name>
    <name evidence="3" type="ORF">GZH46_02759</name>
</gene>
<evidence type="ECO:0000313" key="4">
    <source>
        <dbReference type="Proteomes" id="UP000825002"/>
    </source>
</evidence>
<feature type="region of interest" description="Disordered" evidence="1">
    <location>
        <begin position="132"/>
        <end position="153"/>
    </location>
</feature>
<feature type="compositionally biased region" description="Polar residues" evidence="1">
    <location>
        <begin position="428"/>
        <end position="438"/>
    </location>
</feature>
<reference evidence="3 4" key="1">
    <citation type="submission" date="2020-10" db="EMBL/GenBank/DDBJ databases">
        <authorList>
            <person name="Klimov P.B."/>
            <person name="Dyachkov S.M."/>
            <person name="Chetverikov P.E."/>
        </authorList>
    </citation>
    <scope>NUCLEOTIDE SEQUENCE [LARGE SCALE GENOMIC DNA]</scope>
    <source>
        <strain evidence="3">BMOC 18-1129-001#AD2665</strain>
        <tissue evidence="3">Entire mites</tissue>
    </source>
</reference>